<keyword evidence="2" id="KW-1185">Reference proteome</keyword>
<proteinExistence type="predicted"/>
<sequence>MQDFEYKKGTLMSHADYLSRNQIDLSHVQNPKKIFSKVCASRVSGLRSKEAQTNVTAVSGLDTRPRIVTRILDMSSTWSLIRPGSARTLEKRRENPHVSTVARITRPTTEGARKHPKLTYKQTNKTDKKRFLCMPPSVSHDERNFPALMAKNSARTLDAVFRPVPVLFTNLWGENQPPKAVPVPPRKATRRRPLTPLATSVVTGTAALF</sequence>
<gene>
    <name evidence="1" type="ORF">EVAR_32337_1</name>
</gene>
<evidence type="ECO:0000313" key="1">
    <source>
        <dbReference type="EMBL" id="GBP84711.1"/>
    </source>
</evidence>
<protein>
    <submittedName>
        <fullName evidence="1">Uncharacterized protein</fullName>
    </submittedName>
</protein>
<accession>A0A4C1Z7B5</accession>
<dbReference type="AlphaFoldDB" id="A0A4C1Z7B5"/>
<dbReference type="EMBL" id="BGZK01001694">
    <property type="protein sequence ID" value="GBP84711.1"/>
    <property type="molecule type" value="Genomic_DNA"/>
</dbReference>
<organism evidence="1 2">
    <name type="scientific">Eumeta variegata</name>
    <name type="common">Bagworm moth</name>
    <name type="synonym">Eumeta japonica</name>
    <dbReference type="NCBI Taxonomy" id="151549"/>
    <lineage>
        <taxon>Eukaryota</taxon>
        <taxon>Metazoa</taxon>
        <taxon>Ecdysozoa</taxon>
        <taxon>Arthropoda</taxon>
        <taxon>Hexapoda</taxon>
        <taxon>Insecta</taxon>
        <taxon>Pterygota</taxon>
        <taxon>Neoptera</taxon>
        <taxon>Endopterygota</taxon>
        <taxon>Lepidoptera</taxon>
        <taxon>Glossata</taxon>
        <taxon>Ditrysia</taxon>
        <taxon>Tineoidea</taxon>
        <taxon>Psychidae</taxon>
        <taxon>Oiketicinae</taxon>
        <taxon>Eumeta</taxon>
    </lineage>
</organism>
<dbReference type="Proteomes" id="UP000299102">
    <property type="component" value="Unassembled WGS sequence"/>
</dbReference>
<evidence type="ECO:0000313" key="2">
    <source>
        <dbReference type="Proteomes" id="UP000299102"/>
    </source>
</evidence>
<comment type="caution">
    <text evidence="1">The sequence shown here is derived from an EMBL/GenBank/DDBJ whole genome shotgun (WGS) entry which is preliminary data.</text>
</comment>
<reference evidence="1 2" key="1">
    <citation type="journal article" date="2019" name="Commun. Biol.">
        <title>The bagworm genome reveals a unique fibroin gene that provides high tensile strength.</title>
        <authorList>
            <person name="Kono N."/>
            <person name="Nakamura H."/>
            <person name="Ohtoshi R."/>
            <person name="Tomita M."/>
            <person name="Numata K."/>
            <person name="Arakawa K."/>
        </authorList>
    </citation>
    <scope>NUCLEOTIDE SEQUENCE [LARGE SCALE GENOMIC DNA]</scope>
</reference>
<name>A0A4C1Z7B5_EUMVA</name>